<dbReference type="Gene3D" id="1.10.10.10">
    <property type="entry name" value="Winged helix-like DNA-binding domain superfamily/Winged helix DNA-binding domain"/>
    <property type="match status" value="1"/>
</dbReference>
<accession>A0A3B0RUG0</accession>
<sequence length="150" mass="15486">MRLSNLADYAVVLMSAAARRCGAALVEGRLNAGVLAKETGVPLPTAKKLMSRLTVAGLIETTRGVGGGIRLARPPASISLADIVEAVEGPLAITCCTIEGNSDCALETGCNVKPHWGVVNQTIRRALDDVSLASLSTLPAQPHISSLETA</sequence>
<dbReference type="Pfam" id="PF02082">
    <property type="entry name" value="Rrf2"/>
    <property type="match status" value="1"/>
</dbReference>
<proteinExistence type="predicted"/>
<dbReference type="InterPro" id="IPR036390">
    <property type="entry name" value="WH_DNA-bd_sf"/>
</dbReference>
<dbReference type="GO" id="GO:0005829">
    <property type="term" value="C:cytosol"/>
    <property type="evidence" value="ECO:0007669"/>
    <property type="project" value="TreeGrafter"/>
</dbReference>
<dbReference type="InterPro" id="IPR014290">
    <property type="entry name" value="SUF_FeS_clus_asmbl_reg"/>
</dbReference>
<dbReference type="SUPFAM" id="SSF46785">
    <property type="entry name" value="Winged helix' DNA-binding domain"/>
    <property type="match status" value="1"/>
</dbReference>
<dbReference type="InterPro" id="IPR000944">
    <property type="entry name" value="Tscrpt_reg_Rrf2"/>
</dbReference>
<dbReference type="PANTHER" id="PTHR33221:SF2">
    <property type="entry name" value="TRANSCRIPTIONAL REGULATOR"/>
    <property type="match status" value="1"/>
</dbReference>
<dbReference type="GO" id="GO:0003700">
    <property type="term" value="F:DNA-binding transcription factor activity"/>
    <property type="evidence" value="ECO:0007669"/>
    <property type="project" value="TreeGrafter"/>
</dbReference>
<reference evidence="1" key="1">
    <citation type="submission" date="2018-06" db="EMBL/GenBank/DDBJ databases">
        <authorList>
            <person name="Zhirakovskaya E."/>
        </authorList>
    </citation>
    <scope>NUCLEOTIDE SEQUENCE</scope>
</reference>
<dbReference type="PANTHER" id="PTHR33221">
    <property type="entry name" value="WINGED HELIX-TURN-HELIX TRANSCRIPTIONAL REGULATOR, RRF2 FAMILY"/>
    <property type="match status" value="1"/>
</dbReference>
<dbReference type="PROSITE" id="PS51197">
    <property type="entry name" value="HTH_RRF2_2"/>
    <property type="match status" value="1"/>
</dbReference>
<organism evidence="1">
    <name type="scientific">hydrothermal vent metagenome</name>
    <dbReference type="NCBI Taxonomy" id="652676"/>
    <lineage>
        <taxon>unclassified sequences</taxon>
        <taxon>metagenomes</taxon>
        <taxon>ecological metagenomes</taxon>
    </lineage>
</organism>
<gene>
    <name evidence="1" type="ORF">MNBD_ALPHA04-885</name>
</gene>
<dbReference type="NCBIfam" id="TIGR00738">
    <property type="entry name" value="rrf2_super"/>
    <property type="match status" value="1"/>
</dbReference>
<dbReference type="InterPro" id="IPR036388">
    <property type="entry name" value="WH-like_DNA-bd_sf"/>
</dbReference>
<dbReference type="AlphaFoldDB" id="A0A3B0RUG0"/>
<dbReference type="NCBIfam" id="TIGR02944">
    <property type="entry name" value="suf_reg_Xantho"/>
    <property type="match status" value="1"/>
</dbReference>
<dbReference type="InterPro" id="IPR030489">
    <property type="entry name" value="TR_Rrf2-type_CS"/>
</dbReference>
<dbReference type="PROSITE" id="PS01332">
    <property type="entry name" value="HTH_RRF2_1"/>
    <property type="match status" value="1"/>
</dbReference>
<dbReference type="EMBL" id="UOEF01000199">
    <property type="protein sequence ID" value="VAV95102.1"/>
    <property type="molecule type" value="Genomic_DNA"/>
</dbReference>
<protein>
    <submittedName>
        <fullName evidence="1">Iron-sulfur cluster regulator IscR</fullName>
    </submittedName>
</protein>
<evidence type="ECO:0000313" key="1">
    <source>
        <dbReference type="EMBL" id="VAV95102.1"/>
    </source>
</evidence>
<name>A0A3B0RUG0_9ZZZZ</name>